<dbReference type="SUPFAM" id="SSF51735">
    <property type="entry name" value="NAD(P)-binding Rossmann-fold domains"/>
    <property type="match status" value="1"/>
</dbReference>
<comment type="similarity">
    <text evidence="1">Belongs to the short-chain dehydrogenases/reductases (SDR) family.</text>
</comment>
<dbReference type="PRINTS" id="PR00081">
    <property type="entry name" value="GDHRDH"/>
</dbReference>
<dbReference type="Gene3D" id="3.40.50.720">
    <property type="entry name" value="NAD(P)-binding Rossmann-like Domain"/>
    <property type="match status" value="1"/>
</dbReference>
<keyword evidence="2" id="KW-0560">Oxidoreductase</keyword>
<keyword evidence="5" id="KW-1185">Reference proteome</keyword>
<dbReference type="PRINTS" id="PR00080">
    <property type="entry name" value="SDRFAMILY"/>
</dbReference>
<gene>
    <name evidence="4" type="ORF">AWC29_07635</name>
    <name evidence="3" type="ORF">BN973_03031</name>
</gene>
<reference evidence="4 5" key="3">
    <citation type="submission" date="2016-01" db="EMBL/GenBank/DDBJ databases">
        <title>The new phylogeny of the genus Mycobacterium.</title>
        <authorList>
            <person name="Tarcisio F."/>
            <person name="Conor M."/>
            <person name="Antonella G."/>
            <person name="Elisabetta G."/>
            <person name="Giulia F.S."/>
            <person name="Sara T."/>
            <person name="Anna F."/>
            <person name="Clotilde B."/>
            <person name="Roberto B."/>
            <person name="Veronica D.S."/>
            <person name="Fabio R."/>
            <person name="Monica P."/>
            <person name="Olivier J."/>
            <person name="Enrico T."/>
            <person name="Nicola S."/>
        </authorList>
    </citation>
    <scope>NUCLEOTIDE SEQUENCE [LARGE SCALE GENOMIC DNA]</scope>
    <source>
        <strain evidence="4 5">DSM 44626</strain>
    </source>
</reference>
<evidence type="ECO:0000313" key="4">
    <source>
        <dbReference type="EMBL" id="ORX07165.1"/>
    </source>
</evidence>
<dbReference type="NCBIfam" id="NF005559">
    <property type="entry name" value="PRK07231.1"/>
    <property type="match status" value="1"/>
</dbReference>
<dbReference type="AlphaFoldDB" id="A0A024JZA8"/>
<protein>
    <submittedName>
        <fullName evidence="3">Short chain dehydrogenase</fullName>
    </submittedName>
</protein>
<dbReference type="RefSeq" id="WP_036468998.1">
    <property type="nucleotide sequence ID" value="NZ_HG964446.1"/>
</dbReference>
<dbReference type="HOGENOM" id="CLU_010194_1_3_11"/>
<evidence type="ECO:0000313" key="5">
    <source>
        <dbReference type="Proteomes" id="UP000193710"/>
    </source>
</evidence>
<proteinExistence type="inferred from homology"/>
<sequence length="266" mass="27591">MVGVTGQFRLDGKAALVTGAGKGIGRGIALAFAEAGADVALVARTKDDLDAVAEEIRAMGRNAVAIPADVTEIENLGDVVAQSVRSLGGLDILVNNAGGVEQLGTYTDMTVSLLESAFRFNVSAPFELGRHALPHMLSRGGGAIVNIGSMSGVQNERGFLPYSLAKSALGKFTQLAAIELAPRVRVNAILPGCVETEALRGFMDAMPDVREGLRTKTPMRRNGTPSDIASAAIFFASPASSWITGKLLEVDGAAPAGLFPNNSPDL</sequence>
<dbReference type="FunFam" id="3.40.50.720:FF:000084">
    <property type="entry name" value="Short-chain dehydrogenase reductase"/>
    <property type="match status" value="1"/>
</dbReference>
<name>A0A024JZA8_9MYCO</name>
<dbReference type="EMBL" id="LQPY01000008">
    <property type="protein sequence ID" value="ORX07165.1"/>
    <property type="molecule type" value="Genomic_DNA"/>
</dbReference>
<evidence type="ECO:0000313" key="3">
    <source>
        <dbReference type="EMBL" id="CDO88662.1"/>
    </source>
</evidence>
<dbReference type="EMBL" id="HG964446">
    <property type="protein sequence ID" value="CDO88662.1"/>
    <property type="molecule type" value="Genomic_DNA"/>
</dbReference>
<organism evidence="3">
    <name type="scientific">Mycobacterium triplex</name>
    <dbReference type="NCBI Taxonomy" id="47839"/>
    <lineage>
        <taxon>Bacteria</taxon>
        <taxon>Bacillati</taxon>
        <taxon>Actinomycetota</taxon>
        <taxon>Actinomycetes</taxon>
        <taxon>Mycobacteriales</taxon>
        <taxon>Mycobacteriaceae</taxon>
        <taxon>Mycobacterium</taxon>
        <taxon>Mycobacterium simiae complex</taxon>
    </lineage>
</organism>
<accession>A0A024JZA8</accession>
<dbReference type="Pfam" id="PF13561">
    <property type="entry name" value="adh_short_C2"/>
    <property type="match status" value="1"/>
</dbReference>
<dbReference type="PANTHER" id="PTHR43639">
    <property type="entry name" value="OXIDOREDUCTASE, SHORT-CHAIN DEHYDROGENASE/REDUCTASE FAMILY (AFU_ORTHOLOGUE AFUA_5G02870)"/>
    <property type="match status" value="1"/>
</dbReference>
<evidence type="ECO:0000256" key="2">
    <source>
        <dbReference type="ARBA" id="ARBA00023002"/>
    </source>
</evidence>
<dbReference type="GO" id="GO:0016491">
    <property type="term" value="F:oxidoreductase activity"/>
    <property type="evidence" value="ECO:0007669"/>
    <property type="project" value="UniProtKB-KW"/>
</dbReference>
<dbReference type="STRING" id="47839.BN973_03031"/>
<dbReference type="PANTHER" id="PTHR43639:SF1">
    <property type="entry name" value="SHORT-CHAIN DEHYDROGENASE_REDUCTASE FAMILY PROTEIN"/>
    <property type="match status" value="1"/>
</dbReference>
<dbReference type="InterPro" id="IPR036291">
    <property type="entry name" value="NAD(P)-bd_dom_sf"/>
</dbReference>
<dbReference type="Proteomes" id="UP000028880">
    <property type="component" value="Unassembled WGS sequence"/>
</dbReference>
<dbReference type="InterPro" id="IPR002347">
    <property type="entry name" value="SDR_fam"/>
</dbReference>
<dbReference type="Proteomes" id="UP000193710">
    <property type="component" value="Unassembled WGS sequence"/>
</dbReference>
<dbReference type="CDD" id="cd05233">
    <property type="entry name" value="SDR_c"/>
    <property type="match status" value="1"/>
</dbReference>
<reference evidence="3" key="1">
    <citation type="journal article" date="2014" name="Genome Announc.">
        <title>Draft Genome Sequence of Mycobacterium triplex DSM 44626.</title>
        <authorList>
            <person name="Sassi M."/>
            <person name="Croce O."/>
            <person name="Robert C."/>
            <person name="Raoult D."/>
            <person name="Drancourt M."/>
        </authorList>
    </citation>
    <scope>NUCLEOTIDE SEQUENCE [LARGE SCALE GENOMIC DNA]</scope>
    <source>
        <strain evidence="3">DSM 44626</strain>
    </source>
</reference>
<dbReference type="OrthoDB" id="9809287at2"/>
<dbReference type="eggNOG" id="COG1028">
    <property type="taxonomic scope" value="Bacteria"/>
</dbReference>
<evidence type="ECO:0000256" key="1">
    <source>
        <dbReference type="ARBA" id="ARBA00006484"/>
    </source>
</evidence>
<reference evidence="3" key="2">
    <citation type="submission" date="2014-04" db="EMBL/GenBank/DDBJ databases">
        <authorList>
            <person name="Xu Y.W."/>
            <person name="Yang Q."/>
        </authorList>
    </citation>
    <scope>NUCLEOTIDE SEQUENCE</scope>
    <source>
        <strain evidence="3">DSM 44626</strain>
    </source>
</reference>